<sequence length="122" mass="13840">MKALLLLPCGWCDSCQAIDDGRFVDLIEVDAASRTKVEDTRELLDNVQYAPTQGRYKVYLIDEVHMLSTSSFNALLKTLEEPPPHVKFLLATTDPQNCRRRCSRAASNLLLSICHQNAWWST</sequence>
<dbReference type="InterPro" id="IPR050238">
    <property type="entry name" value="DNA_Rep/Repair_Clamp_Loader"/>
</dbReference>
<evidence type="ECO:0000256" key="3">
    <source>
        <dbReference type="ARBA" id="ARBA00049244"/>
    </source>
</evidence>
<dbReference type="PANTHER" id="PTHR11669">
    <property type="entry name" value="REPLICATION FACTOR C / DNA POLYMERASE III GAMMA-TAU SUBUNIT"/>
    <property type="match status" value="1"/>
</dbReference>
<proteinExistence type="predicted"/>
<gene>
    <name evidence="4" type="ORF">HSBAA_41580</name>
</gene>
<dbReference type="Gene3D" id="3.40.50.300">
    <property type="entry name" value="P-loop containing nucleotide triphosphate hydrolases"/>
    <property type="match status" value="1"/>
</dbReference>
<dbReference type="EMBL" id="AP019514">
    <property type="protein sequence ID" value="BBI62852.1"/>
    <property type="molecule type" value="Genomic_DNA"/>
</dbReference>
<dbReference type="KEGG" id="hsr:HSBAA_41580"/>
<keyword evidence="2" id="KW-0239">DNA-directed DNA polymerase</keyword>
<organism evidence="4 5">
    <name type="scientific">Vreelandella sulfidaeris</name>
    <dbReference type="NCBI Taxonomy" id="115553"/>
    <lineage>
        <taxon>Bacteria</taxon>
        <taxon>Pseudomonadati</taxon>
        <taxon>Pseudomonadota</taxon>
        <taxon>Gammaproteobacteria</taxon>
        <taxon>Oceanospirillales</taxon>
        <taxon>Halomonadaceae</taxon>
        <taxon>Vreelandella</taxon>
    </lineage>
</organism>
<dbReference type="Pfam" id="PF13177">
    <property type="entry name" value="DNA_pol3_delta2"/>
    <property type="match status" value="1"/>
</dbReference>
<accession>A0A455U9I9</accession>
<dbReference type="GO" id="GO:0006261">
    <property type="term" value="P:DNA-templated DNA replication"/>
    <property type="evidence" value="ECO:0007669"/>
    <property type="project" value="TreeGrafter"/>
</dbReference>
<dbReference type="InterPro" id="IPR027417">
    <property type="entry name" value="P-loop_NTPase"/>
</dbReference>
<evidence type="ECO:0000313" key="5">
    <source>
        <dbReference type="Proteomes" id="UP000320231"/>
    </source>
</evidence>
<dbReference type="SUPFAM" id="SSF52540">
    <property type="entry name" value="P-loop containing nucleoside triphosphate hydrolases"/>
    <property type="match status" value="1"/>
</dbReference>
<keyword evidence="2" id="KW-0548">Nucleotidyltransferase</keyword>
<dbReference type="Proteomes" id="UP000320231">
    <property type="component" value="Chromosome"/>
</dbReference>
<evidence type="ECO:0000256" key="2">
    <source>
        <dbReference type="ARBA" id="ARBA00022932"/>
    </source>
</evidence>
<dbReference type="PANTHER" id="PTHR11669:SF0">
    <property type="entry name" value="PROTEIN STICHEL-LIKE 2"/>
    <property type="match status" value="1"/>
</dbReference>
<comment type="catalytic activity">
    <reaction evidence="3">
        <text>DNA(n) + a 2'-deoxyribonucleoside 5'-triphosphate = DNA(n+1) + diphosphate</text>
        <dbReference type="Rhea" id="RHEA:22508"/>
        <dbReference type="Rhea" id="RHEA-COMP:17339"/>
        <dbReference type="Rhea" id="RHEA-COMP:17340"/>
        <dbReference type="ChEBI" id="CHEBI:33019"/>
        <dbReference type="ChEBI" id="CHEBI:61560"/>
        <dbReference type="ChEBI" id="CHEBI:173112"/>
        <dbReference type="EC" id="2.7.7.7"/>
    </reaction>
</comment>
<keyword evidence="2" id="KW-0808">Transferase</keyword>
<dbReference type="AlphaFoldDB" id="A0A455U9I9"/>
<name>A0A455U9I9_9GAMM</name>
<evidence type="ECO:0000313" key="4">
    <source>
        <dbReference type="EMBL" id="BBI62852.1"/>
    </source>
</evidence>
<dbReference type="EC" id="2.7.7.7" evidence="1"/>
<evidence type="ECO:0000256" key="1">
    <source>
        <dbReference type="ARBA" id="ARBA00012417"/>
    </source>
</evidence>
<reference evidence="4 5" key="1">
    <citation type="journal article" date="2019" name="Microbiol. Resour. Announc.">
        <title>Complete Genome Sequence of Halomonas sulfidaeris Strain Esulfide1 Isolated from a Metal Sulfide Rock at a Depth of 2,200 Meters, Obtained Using Nanopore Sequencing.</title>
        <authorList>
            <person name="Saito M."/>
            <person name="Nishigata A."/>
            <person name="Galipon J."/>
            <person name="Arakawa K."/>
        </authorList>
    </citation>
    <scope>NUCLEOTIDE SEQUENCE [LARGE SCALE GENOMIC DNA]</scope>
    <source>
        <strain evidence="4 5">ATCC BAA-803</strain>
    </source>
</reference>
<protein>
    <recommendedName>
        <fullName evidence="1">DNA-directed DNA polymerase</fullName>
        <ecNumber evidence="1">2.7.7.7</ecNumber>
    </recommendedName>
</protein>
<dbReference type="GO" id="GO:0003887">
    <property type="term" value="F:DNA-directed DNA polymerase activity"/>
    <property type="evidence" value="ECO:0007669"/>
    <property type="project" value="UniProtKB-KW"/>
</dbReference>